<evidence type="ECO:0000256" key="4">
    <source>
        <dbReference type="SAM" id="SignalP"/>
    </source>
</evidence>
<comment type="similarity">
    <text evidence="2">Belongs to the bacterial solute-binding protein 5 family.</text>
</comment>
<reference evidence="6 7" key="1">
    <citation type="journal article" date="2015" name="Genome Announc.">
        <title>Complete Genome Sequence of Corynebacterium kutscheri DSM 20755, a Corynebacterial Type Strain with Remarkably Low G+C Content of Chromosomal DNA.</title>
        <authorList>
            <person name="Ruckert C."/>
            <person name="Albersmeier A."/>
            <person name="Winkler A."/>
            <person name="Tauch A."/>
        </authorList>
    </citation>
    <scope>NUCLEOTIDE SEQUENCE [LARGE SCALE GENOMIC DNA]</scope>
    <source>
        <strain evidence="6 7">DSM 20755</strain>
    </source>
</reference>
<dbReference type="GO" id="GO:0043190">
    <property type="term" value="C:ATP-binding cassette (ABC) transporter complex"/>
    <property type="evidence" value="ECO:0007669"/>
    <property type="project" value="InterPro"/>
</dbReference>
<dbReference type="HOGENOM" id="CLU_017028_0_3_11"/>
<evidence type="ECO:0000313" key="6">
    <source>
        <dbReference type="EMBL" id="AKE41736.1"/>
    </source>
</evidence>
<dbReference type="KEGG" id="cku:UL82_07875"/>
<dbReference type="PANTHER" id="PTHR30290">
    <property type="entry name" value="PERIPLASMIC BINDING COMPONENT OF ABC TRANSPORTER"/>
    <property type="match status" value="1"/>
</dbReference>
<feature type="chain" id="PRO_5043119990" evidence="4">
    <location>
        <begin position="24"/>
        <end position="525"/>
    </location>
</feature>
<dbReference type="GO" id="GO:1904680">
    <property type="term" value="F:peptide transmembrane transporter activity"/>
    <property type="evidence" value="ECO:0007669"/>
    <property type="project" value="TreeGrafter"/>
</dbReference>
<dbReference type="InterPro" id="IPR039424">
    <property type="entry name" value="SBP_5"/>
</dbReference>
<feature type="signal peptide" evidence="4">
    <location>
        <begin position="1"/>
        <end position="23"/>
    </location>
</feature>
<organism evidence="6 7">
    <name type="scientific">Corynebacterium kutscheri</name>
    <dbReference type="NCBI Taxonomy" id="35755"/>
    <lineage>
        <taxon>Bacteria</taxon>
        <taxon>Bacillati</taxon>
        <taxon>Actinomycetota</taxon>
        <taxon>Actinomycetes</taxon>
        <taxon>Mycobacteriales</taxon>
        <taxon>Corynebacteriaceae</taxon>
        <taxon>Corynebacterium</taxon>
    </lineage>
</organism>
<evidence type="ECO:0000256" key="1">
    <source>
        <dbReference type="ARBA" id="ARBA00004193"/>
    </source>
</evidence>
<dbReference type="Gene3D" id="3.40.190.10">
    <property type="entry name" value="Periplasmic binding protein-like II"/>
    <property type="match status" value="1"/>
</dbReference>
<evidence type="ECO:0000256" key="3">
    <source>
        <dbReference type="ARBA" id="ARBA00022729"/>
    </source>
</evidence>
<dbReference type="CDD" id="cd00995">
    <property type="entry name" value="PBP2_NikA_DppA_OppA_like"/>
    <property type="match status" value="1"/>
</dbReference>
<dbReference type="RefSeq" id="WP_046440147.1">
    <property type="nucleotide sequence ID" value="NZ_CP011312.1"/>
</dbReference>
<dbReference type="PROSITE" id="PS51257">
    <property type="entry name" value="PROKAR_LIPOPROTEIN"/>
    <property type="match status" value="1"/>
</dbReference>
<protein>
    <submittedName>
        <fullName evidence="6">ABC-type oligopeptide transport system, periplasmic component</fullName>
    </submittedName>
</protein>
<dbReference type="InterPro" id="IPR030678">
    <property type="entry name" value="Peptide/Ni-bd"/>
</dbReference>
<dbReference type="Proteomes" id="UP000033457">
    <property type="component" value="Chromosome"/>
</dbReference>
<comment type="subcellular location">
    <subcellularLocation>
        <location evidence="1">Cell membrane</location>
        <topology evidence="1">Lipid-anchor</topology>
    </subcellularLocation>
</comment>
<dbReference type="PANTHER" id="PTHR30290:SF83">
    <property type="entry name" value="ABC TRANSPORTER SUBSTRATE-BINDING PROTEIN"/>
    <property type="match status" value="1"/>
</dbReference>
<evidence type="ECO:0000259" key="5">
    <source>
        <dbReference type="Pfam" id="PF00496"/>
    </source>
</evidence>
<gene>
    <name evidence="6" type="ORF">UL82_07875</name>
</gene>
<evidence type="ECO:0000313" key="7">
    <source>
        <dbReference type="Proteomes" id="UP000033457"/>
    </source>
</evidence>
<dbReference type="STRING" id="35755.UL82_07875"/>
<dbReference type="InterPro" id="IPR000914">
    <property type="entry name" value="SBP_5_dom"/>
</dbReference>
<accession>A0A0F6TED6</accession>
<keyword evidence="3 4" id="KW-0732">Signal</keyword>
<sequence>MTFKKTVALGCSAVLVLGLVACSSDSSSGGDNYVIANGFEPSNPLLPADTSSGGGGRIVDLINSGLVYYDNEGVLHNELAESIELEGDKTYRITLKDDIKFEDGSDITSANFVDAWNYAVAHDQFSAYFFAPILGYAESVESMEGLKIVDDKTFTIELTQPEADFPLRLGYSAFFPLHESAFDDIAAFGESPIASGPYKLAEWNHQESAVVIPNEHYAGDRKANNDGVKFVFYPSRDAAYADLLAGNLDVLDAIPDSALATFETELGDRFVNQPAAAFQSFTIPQRLEHFGMDEEGALRRQAISMAINREEITKTIFDNTRIPATDFTSPVIDGHVDNLAGKEVVEFNPTKAKELWEQADAITPYTGEFVISYNADGGHQAWVDAVANQLKNNLGIQATGNPYPDFKSLRGDITKRTISGAFRTSWQAVYPGLSSFLGPLYATGGGSNDGDYSSAEFDALLEQGAAAKSVAESITYYNQAQEILLQDLPAIPLWYANATGGFSQNVDNVVFSWRAVPAYYQITKN</sequence>
<dbReference type="InterPro" id="IPR023765">
    <property type="entry name" value="SBP_5_CS"/>
</dbReference>
<dbReference type="OrthoDB" id="9046151at2"/>
<feature type="domain" description="Solute-binding protein family 5" evidence="5">
    <location>
        <begin position="76"/>
        <end position="447"/>
    </location>
</feature>
<dbReference type="AlphaFoldDB" id="A0A0F6TED6"/>
<dbReference type="Gene3D" id="3.90.76.10">
    <property type="entry name" value="Dipeptide-binding Protein, Domain 1"/>
    <property type="match status" value="1"/>
</dbReference>
<dbReference type="GO" id="GO:0042597">
    <property type="term" value="C:periplasmic space"/>
    <property type="evidence" value="ECO:0007669"/>
    <property type="project" value="UniProtKB-ARBA"/>
</dbReference>
<evidence type="ECO:0000256" key="2">
    <source>
        <dbReference type="ARBA" id="ARBA00005695"/>
    </source>
</evidence>
<dbReference type="PROSITE" id="PS01040">
    <property type="entry name" value="SBP_BACTERIAL_5"/>
    <property type="match status" value="1"/>
</dbReference>
<name>A0A0F6TED6_9CORY</name>
<dbReference type="SUPFAM" id="SSF53850">
    <property type="entry name" value="Periplasmic binding protein-like II"/>
    <property type="match status" value="1"/>
</dbReference>
<proteinExistence type="inferred from homology"/>
<dbReference type="GO" id="GO:0015833">
    <property type="term" value="P:peptide transport"/>
    <property type="evidence" value="ECO:0007669"/>
    <property type="project" value="TreeGrafter"/>
</dbReference>
<dbReference type="Gene3D" id="3.10.105.10">
    <property type="entry name" value="Dipeptide-binding Protein, Domain 3"/>
    <property type="match status" value="1"/>
</dbReference>
<dbReference type="EMBL" id="CP011312">
    <property type="protein sequence ID" value="AKE41736.1"/>
    <property type="molecule type" value="Genomic_DNA"/>
</dbReference>
<dbReference type="Pfam" id="PF00496">
    <property type="entry name" value="SBP_bac_5"/>
    <property type="match status" value="1"/>
</dbReference>
<keyword evidence="7" id="KW-1185">Reference proteome</keyword>
<dbReference type="PIRSF" id="PIRSF002741">
    <property type="entry name" value="MppA"/>
    <property type="match status" value="1"/>
</dbReference>